<name>A0ABV8JIT1_9BACL</name>
<dbReference type="RefSeq" id="WP_380706117.1">
    <property type="nucleotide sequence ID" value="NZ_JBHSAP010000018.1"/>
</dbReference>
<evidence type="ECO:0000256" key="1">
    <source>
        <dbReference type="SAM" id="Phobius"/>
    </source>
</evidence>
<dbReference type="Pfam" id="PF20587">
    <property type="entry name" value="DUF6789"/>
    <property type="match status" value="1"/>
</dbReference>
<dbReference type="InterPro" id="IPR046739">
    <property type="entry name" value="DUF6789"/>
</dbReference>
<feature type="transmembrane region" description="Helical" evidence="1">
    <location>
        <begin position="44"/>
        <end position="65"/>
    </location>
</feature>
<reference evidence="3" key="1">
    <citation type="journal article" date="2019" name="Int. J. Syst. Evol. Microbiol.">
        <title>The Global Catalogue of Microorganisms (GCM) 10K type strain sequencing project: providing services to taxonomists for standard genome sequencing and annotation.</title>
        <authorList>
            <consortium name="The Broad Institute Genomics Platform"/>
            <consortium name="The Broad Institute Genome Sequencing Center for Infectious Disease"/>
            <person name="Wu L."/>
            <person name="Ma J."/>
        </authorList>
    </citation>
    <scope>NUCLEOTIDE SEQUENCE [LARGE SCALE GENOMIC DNA]</scope>
    <source>
        <strain evidence="3">IBRC-M 10813</strain>
    </source>
</reference>
<evidence type="ECO:0000313" key="3">
    <source>
        <dbReference type="Proteomes" id="UP001595843"/>
    </source>
</evidence>
<keyword evidence="1" id="KW-0472">Membrane</keyword>
<feature type="transmembrane region" description="Helical" evidence="1">
    <location>
        <begin position="12"/>
        <end position="38"/>
    </location>
</feature>
<feature type="transmembrane region" description="Helical" evidence="1">
    <location>
        <begin position="111"/>
        <end position="128"/>
    </location>
</feature>
<feature type="transmembrane region" description="Helical" evidence="1">
    <location>
        <begin position="72"/>
        <end position="91"/>
    </location>
</feature>
<proteinExistence type="predicted"/>
<dbReference type="Proteomes" id="UP001595843">
    <property type="component" value="Unassembled WGS sequence"/>
</dbReference>
<comment type="caution">
    <text evidence="2">The sequence shown here is derived from an EMBL/GenBank/DDBJ whole genome shotgun (WGS) entry which is preliminary data.</text>
</comment>
<accession>A0ABV8JIT1</accession>
<organism evidence="2 3">
    <name type="scientific">Salinithrix halophila</name>
    <dbReference type="NCBI Taxonomy" id="1485204"/>
    <lineage>
        <taxon>Bacteria</taxon>
        <taxon>Bacillati</taxon>
        <taxon>Bacillota</taxon>
        <taxon>Bacilli</taxon>
        <taxon>Bacillales</taxon>
        <taxon>Thermoactinomycetaceae</taxon>
        <taxon>Salinithrix</taxon>
    </lineage>
</organism>
<keyword evidence="3" id="KW-1185">Reference proteome</keyword>
<keyword evidence="1" id="KW-0812">Transmembrane</keyword>
<sequence>MKRSFHWKAGILGSLTGGIVFGIMMAMMGMLPMIAGMVGSQSSVVGFAVHMMISFIFGLAFTLFASLFKGSALISGLIFGFGLWVLFPFILMPMMMGMPPFPMNMDSMMSMMGHLIYGLITGTVYGGIQKRQLAQ</sequence>
<evidence type="ECO:0000313" key="2">
    <source>
        <dbReference type="EMBL" id="MFC4078305.1"/>
    </source>
</evidence>
<keyword evidence="1" id="KW-1133">Transmembrane helix</keyword>
<gene>
    <name evidence="2" type="ORF">ACFOUO_16020</name>
</gene>
<dbReference type="EMBL" id="JBHSAP010000018">
    <property type="protein sequence ID" value="MFC4078305.1"/>
    <property type="molecule type" value="Genomic_DNA"/>
</dbReference>
<protein>
    <submittedName>
        <fullName evidence="2">DUF6789 family protein</fullName>
    </submittedName>
</protein>